<keyword evidence="2" id="KW-0732">Signal</keyword>
<keyword evidence="1" id="KW-1133">Transmembrane helix</keyword>
<dbReference type="GO" id="GO:0005886">
    <property type="term" value="C:plasma membrane"/>
    <property type="evidence" value="ECO:0007669"/>
    <property type="project" value="TreeGrafter"/>
</dbReference>
<dbReference type="Proteomes" id="UP000279307">
    <property type="component" value="Chromosome 9"/>
</dbReference>
<organism evidence="3">
    <name type="scientific">Ooceraea biroi</name>
    <name type="common">Clonal raider ant</name>
    <name type="synonym">Cerapachys biroi</name>
    <dbReference type="NCBI Taxonomy" id="2015173"/>
    <lineage>
        <taxon>Eukaryota</taxon>
        <taxon>Metazoa</taxon>
        <taxon>Ecdysozoa</taxon>
        <taxon>Arthropoda</taxon>
        <taxon>Hexapoda</taxon>
        <taxon>Insecta</taxon>
        <taxon>Pterygota</taxon>
        <taxon>Neoptera</taxon>
        <taxon>Endopterygota</taxon>
        <taxon>Hymenoptera</taxon>
        <taxon>Apocrita</taxon>
        <taxon>Aculeata</taxon>
        <taxon>Formicoidea</taxon>
        <taxon>Formicidae</taxon>
        <taxon>Dorylinae</taxon>
        <taxon>Ooceraea</taxon>
    </lineage>
</organism>
<evidence type="ECO:0000256" key="2">
    <source>
        <dbReference type="SAM" id="SignalP"/>
    </source>
</evidence>
<proteinExistence type="predicted"/>
<keyword evidence="1" id="KW-0812">Transmembrane</keyword>
<accession>A0A3L8DDE4</accession>
<evidence type="ECO:0008006" key="4">
    <source>
        <dbReference type="Google" id="ProtNLM"/>
    </source>
</evidence>
<comment type="caution">
    <text evidence="3">The sequence shown here is derived from an EMBL/GenBank/DDBJ whole genome shotgun (WGS) entry which is preliminary data.</text>
</comment>
<dbReference type="PANTHER" id="PTHR11861:SF8">
    <property type="entry name" value="PKD DOMAIN-CONTAINING PROTEIN"/>
    <property type="match status" value="1"/>
</dbReference>
<gene>
    <name evidence="3" type="ORF">DMN91_008693</name>
</gene>
<feature type="chain" id="PRO_5018025530" description="Transmembrane protein" evidence="2">
    <location>
        <begin position="23"/>
        <end position="507"/>
    </location>
</feature>
<protein>
    <recommendedName>
        <fullName evidence="4">Transmembrane protein</fullName>
    </recommendedName>
</protein>
<evidence type="ECO:0000256" key="1">
    <source>
        <dbReference type="SAM" id="Phobius"/>
    </source>
</evidence>
<sequence>MQTACFYRHLVWAVWCLLQVAAKDYVVLTHNGPVVLGGTITFRADLYRNGERPKGDSFKYMWSDNSLMQHRYEIGRTSNTTTFWSVTYPREGNIPGTYTVWIKVEYLSFIIWSFDTSAVVQFEITEYLNGNITAEQANKTVAGDYISSINETKLMVDIRKDDYEFIMQKATAISTYWFIDCKYYGQTNNFAFVYNFTSPNVTHEIGALVIASYDPPTTTTVSPPTTTIAPVNVTTVAPNSSTANSSEVHVTQPVTTTTLPTTVTSAKPTIKSTTAISATNASKTDVNNMSMPYICSNASLIPPDPNKTYGYFFKKIHVRAPLSNISVEGTNWIQPWDMLSLNVSCKGSGPFSKCLQFHRGKYNVTGNETCDNAEHLRSCNFSIVHYFLEPSVYTILIILNNEVSTQIYPLTINIYKVTTKPQLSVIVVPVSCSLVAVVLIVFGVAYYIQSRARFTVEVADFDFGQSNPDMEYKTFTERLRDSFNKTVRPGGKRISGYKPLNTPQTLQ</sequence>
<dbReference type="EMBL" id="QOIP01000009">
    <property type="protein sequence ID" value="RLU18336.1"/>
    <property type="molecule type" value="Genomic_DNA"/>
</dbReference>
<dbReference type="AlphaFoldDB" id="A0A3L8DDE4"/>
<reference evidence="3" key="1">
    <citation type="journal article" date="2018" name="Genome Res.">
        <title>The genomic architecture and molecular evolution of ant odorant receptors.</title>
        <authorList>
            <person name="McKenzie S.K."/>
            <person name="Kronauer D.J.C."/>
        </authorList>
    </citation>
    <scope>NUCLEOTIDE SEQUENCE [LARGE SCALE GENOMIC DNA]</scope>
    <source>
        <strain evidence="3">Clonal line C1</strain>
    </source>
</reference>
<keyword evidence="1" id="KW-0472">Membrane</keyword>
<feature type="transmembrane region" description="Helical" evidence="1">
    <location>
        <begin position="423"/>
        <end position="448"/>
    </location>
</feature>
<reference evidence="3" key="2">
    <citation type="submission" date="2018-07" db="EMBL/GenBank/DDBJ databases">
        <authorList>
            <person name="Mckenzie S.K."/>
            <person name="Kronauer D.J.C."/>
        </authorList>
    </citation>
    <scope>NUCLEOTIDE SEQUENCE</scope>
    <source>
        <strain evidence="3">Clonal line C1</strain>
    </source>
</reference>
<dbReference type="PANTHER" id="PTHR11861">
    <property type="entry name" value="MELANOCYTE PROTEIN PMEL 17-RELATED"/>
    <property type="match status" value="1"/>
</dbReference>
<evidence type="ECO:0000313" key="3">
    <source>
        <dbReference type="EMBL" id="RLU18336.1"/>
    </source>
</evidence>
<dbReference type="OrthoDB" id="6381995at2759"/>
<feature type="signal peptide" evidence="2">
    <location>
        <begin position="1"/>
        <end position="22"/>
    </location>
</feature>
<dbReference type="InterPro" id="IPR045219">
    <property type="entry name" value="PKAT"/>
</dbReference>
<name>A0A3L8DDE4_OOCBI</name>